<sequence length="435" mass="47325">MLLVTSDKDLSKLLDTPTRQFALYERLAVLGTFRGPVNAPANASDGDVHFRDAGFCEDLHHHARSKSLFTSCDEGFASRVAWFPGLMHYNDPVQALKAKGSIHVIDTETMSSRQLQFTNFDGPFITHGIDIIDDPEDSEAIYIMAVNHRPSREYLTSQAASGRGAAPLLDARIEVFHHIIGSNEARHVRSVSHPLLTLPNDVLATSPTSFHVTIDHYYTYGIMRLIEDLFPRARWSYILHVDCSGVAAALPEADTECTATVALTGIQNNNGLGHGRTPDEILIGCAVSGRMYVGRLKELGGSIEIVDMVQYPANIDNPSYFHDPYANSTFDASGVLNVGLYKALTLPQTSADPEGKEGSMAWLLRPNSSTGSLLGSSLSSWETGLLFEDEGDRMRFASGGALVAIDPAKEAGQRKAWLFMAGALAPSVFAVKVDL</sequence>
<dbReference type="AlphaFoldDB" id="A0A8K0SYL0"/>
<evidence type="ECO:0000313" key="1">
    <source>
        <dbReference type="EMBL" id="KAH7324855.1"/>
    </source>
</evidence>
<protein>
    <submittedName>
        <fullName evidence="1">Serum paraoxonase/arylesterase family protein</fullName>
    </submittedName>
</protein>
<dbReference type="InterPro" id="IPR011042">
    <property type="entry name" value="6-blade_b-propeller_TolB-like"/>
</dbReference>
<name>A0A8K0SYL0_9HYPO</name>
<dbReference type="PANTHER" id="PTHR11799:SF12">
    <property type="entry name" value="PARAOXONASE-RELATED"/>
    <property type="match status" value="1"/>
</dbReference>
<evidence type="ECO:0000313" key="2">
    <source>
        <dbReference type="Proteomes" id="UP000813444"/>
    </source>
</evidence>
<accession>A0A8K0SYL0</accession>
<organism evidence="1 2">
    <name type="scientific">Stachybotrys elegans</name>
    <dbReference type="NCBI Taxonomy" id="80388"/>
    <lineage>
        <taxon>Eukaryota</taxon>
        <taxon>Fungi</taxon>
        <taxon>Dikarya</taxon>
        <taxon>Ascomycota</taxon>
        <taxon>Pezizomycotina</taxon>
        <taxon>Sordariomycetes</taxon>
        <taxon>Hypocreomycetidae</taxon>
        <taxon>Hypocreales</taxon>
        <taxon>Stachybotryaceae</taxon>
        <taxon>Stachybotrys</taxon>
    </lineage>
</organism>
<dbReference type="InterPro" id="IPR051288">
    <property type="entry name" value="Serum_paraoxonase/arylesterase"/>
</dbReference>
<dbReference type="PANTHER" id="PTHR11799">
    <property type="entry name" value="PARAOXONASE"/>
    <property type="match status" value="1"/>
</dbReference>
<dbReference type="Gene3D" id="2.120.10.30">
    <property type="entry name" value="TolB, C-terminal domain"/>
    <property type="match status" value="1"/>
</dbReference>
<proteinExistence type="predicted"/>
<dbReference type="Proteomes" id="UP000813444">
    <property type="component" value="Unassembled WGS sequence"/>
</dbReference>
<comment type="caution">
    <text evidence="1">The sequence shown here is derived from an EMBL/GenBank/DDBJ whole genome shotgun (WGS) entry which is preliminary data.</text>
</comment>
<dbReference type="OrthoDB" id="5307922at2759"/>
<reference evidence="1" key="1">
    <citation type="journal article" date="2021" name="Nat. Commun.">
        <title>Genetic determinants of endophytism in the Arabidopsis root mycobiome.</title>
        <authorList>
            <person name="Mesny F."/>
            <person name="Miyauchi S."/>
            <person name="Thiergart T."/>
            <person name="Pickel B."/>
            <person name="Atanasova L."/>
            <person name="Karlsson M."/>
            <person name="Huettel B."/>
            <person name="Barry K.W."/>
            <person name="Haridas S."/>
            <person name="Chen C."/>
            <person name="Bauer D."/>
            <person name="Andreopoulos W."/>
            <person name="Pangilinan J."/>
            <person name="LaButti K."/>
            <person name="Riley R."/>
            <person name="Lipzen A."/>
            <person name="Clum A."/>
            <person name="Drula E."/>
            <person name="Henrissat B."/>
            <person name="Kohler A."/>
            <person name="Grigoriev I.V."/>
            <person name="Martin F.M."/>
            <person name="Hacquard S."/>
        </authorList>
    </citation>
    <scope>NUCLEOTIDE SEQUENCE</scope>
    <source>
        <strain evidence="1">MPI-CAGE-CH-0235</strain>
    </source>
</reference>
<keyword evidence="2" id="KW-1185">Reference proteome</keyword>
<dbReference type="EMBL" id="JAGPNK010000003">
    <property type="protein sequence ID" value="KAH7324855.1"/>
    <property type="molecule type" value="Genomic_DNA"/>
</dbReference>
<gene>
    <name evidence="1" type="ORF">B0I35DRAFT_476066</name>
</gene>